<dbReference type="InterPro" id="IPR044839">
    <property type="entry name" value="NDR1-like"/>
</dbReference>
<dbReference type="PANTHER" id="PTHR31234">
    <property type="entry name" value="LATE EMBRYOGENESIS ABUNDANT (LEA) HYDROXYPROLINE-RICH GLYCOPROTEIN FAMILY"/>
    <property type="match status" value="1"/>
</dbReference>
<feature type="region of interest" description="Disordered" evidence="3">
    <location>
        <begin position="1"/>
        <end position="53"/>
    </location>
</feature>
<feature type="transmembrane region" description="Helical" evidence="4">
    <location>
        <begin position="63"/>
        <end position="89"/>
    </location>
</feature>
<reference evidence="5 6" key="1">
    <citation type="submission" date="2020-08" db="EMBL/GenBank/DDBJ databases">
        <title>Plant Genome Project.</title>
        <authorList>
            <person name="Zhang R.-G."/>
        </authorList>
    </citation>
    <scope>NUCLEOTIDE SEQUENCE [LARGE SCALE GENOMIC DNA]</scope>
    <source>
        <tissue evidence="5">Rhizome</tissue>
    </source>
</reference>
<evidence type="ECO:0000256" key="4">
    <source>
        <dbReference type="SAM" id="Phobius"/>
    </source>
</evidence>
<accession>A0A8J5HZI5</accession>
<keyword evidence="4" id="KW-0812">Transmembrane</keyword>
<keyword evidence="6" id="KW-1185">Reference proteome</keyword>
<keyword evidence="4" id="KW-1133">Transmembrane helix</keyword>
<sequence length="295" mass="32587">MAEAKPTLKPVIHKPPGYRDPEAPPPTVPKAPPRRRPLPPSFRQPGKPLPRRHRSRRSCCCRLCCWASVVVLALAALIAVAAGLAYLWFQPRLPSFRLESLNATRLRVSSRPDGTFLDVSTSVGILVSNPNGKIVLEYGDWEARVRVADDDGDVDVGAAEIAGFEQGRRNRTVVRFKTAAKAMAVDEVAGGRIQAGFRRKEMKLGVNLRTRVGLRVGGSSTGKLPIRVACSPVSLRQGVSHGTLPLCRLYLFRCGPYVQYTMFTPNIQTVLIVFCELKLLAIQDFTLLFVQQFQD</sequence>
<comment type="subcellular location">
    <subcellularLocation>
        <location evidence="1">Membrane</location>
    </subcellularLocation>
</comment>
<dbReference type="Proteomes" id="UP000734854">
    <property type="component" value="Unassembled WGS sequence"/>
</dbReference>
<evidence type="ECO:0008006" key="7">
    <source>
        <dbReference type="Google" id="ProtNLM"/>
    </source>
</evidence>
<evidence type="ECO:0000256" key="2">
    <source>
        <dbReference type="ARBA" id="ARBA00023136"/>
    </source>
</evidence>
<comment type="caution">
    <text evidence="5">The sequence shown here is derived from an EMBL/GenBank/DDBJ whole genome shotgun (WGS) entry which is preliminary data.</text>
</comment>
<dbReference type="PANTHER" id="PTHR31234:SF35">
    <property type="entry name" value="LATE EMBRYOGENESIS ABUNDANT (LEA) HYDROXYPROLINE-RICH GLYCOPROTEIN FAMILY"/>
    <property type="match status" value="1"/>
</dbReference>
<dbReference type="GO" id="GO:0005886">
    <property type="term" value="C:plasma membrane"/>
    <property type="evidence" value="ECO:0007669"/>
    <property type="project" value="TreeGrafter"/>
</dbReference>
<name>A0A8J5HZI5_ZINOF</name>
<protein>
    <recommendedName>
        <fullName evidence="7">Late embryogenesis abundant protein LEA-2 subgroup domain-containing protein</fullName>
    </recommendedName>
</protein>
<organism evidence="5 6">
    <name type="scientific">Zingiber officinale</name>
    <name type="common">Ginger</name>
    <name type="synonym">Amomum zingiber</name>
    <dbReference type="NCBI Taxonomy" id="94328"/>
    <lineage>
        <taxon>Eukaryota</taxon>
        <taxon>Viridiplantae</taxon>
        <taxon>Streptophyta</taxon>
        <taxon>Embryophyta</taxon>
        <taxon>Tracheophyta</taxon>
        <taxon>Spermatophyta</taxon>
        <taxon>Magnoliopsida</taxon>
        <taxon>Liliopsida</taxon>
        <taxon>Zingiberales</taxon>
        <taxon>Zingiberaceae</taxon>
        <taxon>Zingiber</taxon>
    </lineage>
</organism>
<gene>
    <name evidence="5" type="ORF">ZIOFF_013398</name>
</gene>
<dbReference type="EMBL" id="JACMSC010000004">
    <property type="protein sequence ID" value="KAG6523537.1"/>
    <property type="molecule type" value="Genomic_DNA"/>
</dbReference>
<evidence type="ECO:0000313" key="6">
    <source>
        <dbReference type="Proteomes" id="UP000734854"/>
    </source>
</evidence>
<dbReference type="GO" id="GO:0098542">
    <property type="term" value="P:defense response to other organism"/>
    <property type="evidence" value="ECO:0007669"/>
    <property type="project" value="InterPro"/>
</dbReference>
<evidence type="ECO:0000256" key="3">
    <source>
        <dbReference type="SAM" id="MobiDB-lite"/>
    </source>
</evidence>
<proteinExistence type="predicted"/>
<evidence type="ECO:0000313" key="5">
    <source>
        <dbReference type="EMBL" id="KAG6523537.1"/>
    </source>
</evidence>
<keyword evidence="2 4" id="KW-0472">Membrane</keyword>
<dbReference type="AlphaFoldDB" id="A0A8J5HZI5"/>
<evidence type="ECO:0000256" key="1">
    <source>
        <dbReference type="ARBA" id="ARBA00004370"/>
    </source>
</evidence>